<dbReference type="NCBIfam" id="TIGR00548">
    <property type="entry name" value="lolB"/>
    <property type="match status" value="1"/>
</dbReference>
<feature type="signal peptide" evidence="14">
    <location>
        <begin position="1"/>
        <end position="22"/>
    </location>
</feature>
<keyword evidence="10 13" id="KW-0143">Chaperone</keyword>
<dbReference type="PROSITE" id="PS51257">
    <property type="entry name" value="PROKAR_LIPOPROTEIN"/>
    <property type="match status" value="1"/>
</dbReference>
<keyword evidence="6 13" id="KW-0732">Signal</keyword>
<reference evidence="16" key="1">
    <citation type="submission" date="2016-01" db="EMBL/GenBank/DDBJ databases">
        <title>Draft genome of Chromobacterium sp. F49.</title>
        <authorList>
            <person name="Hong K.W."/>
        </authorList>
    </citation>
    <scope>NUCLEOTIDE SEQUENCE [LARGE SCALE GENOMIC DNA]</scope>
    <source>
        <strain evidence="16">CN10</strain>
    </source>
</reference>
<comment type="subcellular location">
    <subcellularLocation>
        <location evidence="1 13">Cell outer membrane</location>
        <topology evidence="1 13">Lipid-anchor</topology>
    </subcellularLocation>
</comment>
<evidence type="ECO:0000256" key="11">
    <source>
        <dbReference type="ARBA" id="ARBA00023237"/>
    </source>
</evidence>
<feature type="chain" id="PRO_5008868414" description="Outer-membrane lipoprotein LolB" evidence="14">
    <location>
        <begin position="23"/>
        <end position="185"/>
    </location>
</feature>
<comment type="subunit">
    <text evidence="3 13">Monomer.</text>
</comment>
<evidence type="ECO:0000256" key="6">
    <source>
        <dbReference type="ARBA" id="ARBA00022729"/>
    </source>
</evidence>
<dbReference type="EMBL" id="LQQU01000013">
    <property type="protein sequence ID" value="KZE33434.1"/>
    <property type="molecule type" value="Genomic_DNA"/>
</dbReference>
<evidence type="ECO:0000256" key="3">
    <source>
        <dbReference type="ARBA" id="ARBA00011245"/>
    </source>
</evidence>
<evidence type="ECO:0000256" key="14">
    <source>
        <dbReference type="SAM" id="SignalP"/>
    </source>
</evidence>
<keyword evidence="12 13" id="KW-0449">Lipoprotein</keyword>
<evidence type="ECO:0000256" key="9">
    <source>
        <dbReference type="ARBA" id="ARBA00023139"/>
    </source>
</evidence>
<keyword evidence="16" id="KW-1185">Reference proteome</keyword>
<dbReference type="STRING" id="1452487.AVW16_07760"/>
<evidence type="ECO:0000313" key="16">
    <source>
        <dbReference type="Proteomes" id="UP000076625"/>
    </source>
</evidence>
<keyword evidence="7 13" id="KW-0653">Protein transport</keyword>
<organism evidence="15 16">
    <name type="scientific">Crenobacter luteus</name>
    <dbReference type="NCBI Taxonomy" id="1452487"/>
    <lineage>
        <taxon>Bacteria</taxon>
        <taxon>Pseudomonadati</taxon>
        <taxon>Pseudomonadota</taxon>
        <taxon>Betaproteobacteria</taxon>
        <taxon>Neisseriales</taxon>
        <taxon>Neisseriaceae</taxon>
        <taxon>Crenobacter</taxon>
    </lineage>
</organism>
<dbReference type="AlphaFoldDB" id="A0A165FJ45"/>
<dbReference type="RefSeq" id="WP_066610708.1">
    <property type="nucleotide sequence ID" value="NZ_LQQU01000013.1"/>
</dbReference>
<evidence type="ECO:0000256" key="8">
    <source>
        <dbReference type="ARBA" id="ARBA00023136"/>
    </source>
</evidence>
<dbReference type="SUPFAM" id="SSF89392">
    <property type="entry name" value="Prokaryotic lipoproteins and lipoprotein localization factors"/>
    <property type="match status" value="1"/>
</dbReference>
<dbReference type="InterPro" id="IPR029046">
    <property type="entry name" value="LolA/LolB/LppX"/>
</dbReference>
<dbReference type="GO" id="GO:0044874">
    <property type="term" value="P:lipoprotein localization to outer membrane"/>
    <property type="evidence" value="ECO:0007669"/>
    <property type="project" value="UniProtKB-UniRule"/>
</dbReference>
<dbReference type="Proteomes" id="UP000076625">
    <property type="component" value="Unassembled WGS sequence"/>
</dbReference>
<evidence type="ECO:0000256" key="4">
    <source>
        <dbReference type="ARBA" id="ARBA00016202"/>
    </source>
</evidence>
<evidence type="ECO:0000256" key="13">
    <source>
        <dbReference type="HAMAP-Rule" id="MF_00233"/>
    </source>
</evidence>
<dbReference type="Gene3D" id="2.50.20.10">
    <property type="entry name" value="Lipoprotein localisation LolA/LolB/LppX"/>
    <property type="match status" value="1"/>
</dbReference>
<dbReference type="HAMAP" id="MF_00233">
    <property type="entry name" value="LolB"/>
    <property type="match status" value="1"/>
</dbReference>
<dbReference type="GO" id="GO:0009279">
    <property type="term" value="C:cell outer membrane"/>
    <property type="evidence" value="ECO:0007669"/>
    <property type="project" value="UniProtKB-SubCell"/>
</dbReference>
<evidence type="ECO:0000256" key="2">
    <source>
        <dbReference type="ARBA" id="ARBA00009696"/>
    </source>
</evidence>
<name>A0A165FJ45_9NEIS</name>
<gene>
    <name evidence="13" type="primary">lolB</name>
    <name evidence="15" type="ORF">AVW16_07760</name>
</gene>
<proteinExistence type="inferred from homology"/>
<evidence type="ECO:0000256" key="12">
    <source>
        <dbReference type="ARBA" id="ARBA00023288"/>
    </source>
</evidence>
<dbReference type="Pfam" id="PF03550">
    <property type="entry name" value="LolB"/>
    <property type="match status" value="1"/>
</dbReference>
<keyword evidence="5 13" id="KW-0813">Transport</keyword>
<comment type="similarity">
    <text evidence="2 13">Belongs to the LolB family.</text>
</comment>
<comment type="caution">
    <text evidence="15">The sequence shown here is derived from an EMBL/GenBank/DDBJ whole genome shotgun (WGS) entry which is preliminary data.</text>
</comment>
<evidence type="ECO:0000313" key="15">
    <source>
        <dbReference type="EMBL" id="KZE33434.1"/>
    </source>
</evidence>
<evidence type="ECO:0000256" key="7">
    <source>
        <dbReference type="ARBA" id="ARBA00022927"/>
    </source>
</evidence>
<dbReference type="InterPro" id="IPR004565">
    <property type="entry name" value="OM_lipoprot_LolB"/>
</dbReference>
<dbReference type="CDD" id="cd16326">
    <property type="entry name" value="LolB"/>
    <property type="match status" value="1"/>
</dbReference>
<keyword evidence="9 13" id="KW-0564">Palmitate</keyword>
<comment type="function">
    <text evidence="13">Plays a critical role in the incorporation of lipoproteins in the outer membrane after they are released by the LolA protein.</text>
</comment>
<dbReference type="OrthoDB" id="5296388at2"/>
<keyword evidence="11 13" id="KW-0998">Cell outer membrane</keyword>
<sequence>MPITAFRRLAACAAALLLAACATPERPFVPGPASVQLSPVDAPFSAAGRIAVNADGRGHYGNFEWRHAPDRDELSILSPVGSTVARLTRDGDGVALEADGKTHRAPDVETLTEETLGYPLPLENLVWWIRGLPAPDEPAERVDGGIAQQGWRIRFVADEGGSPVPRRVEMVRDGLSIRLVTHRWQ</sequence>
<accession>A0A165FJ45</accession>
<dbReference type="GO" id="GO:0015031">
    <property type="term" value="P:protein transport"/>
    <property type="evidence" value="ECO:0007669"/>
    <property type="project" value="UniProtKB-KW"/>
</dbReference>
<keyword evidence="8 13" id="KW-0472">Membrane</keyword>
<evidence type="ECO:0000256" key="10">
    <source>
        <dbReference type="ARBA" id="ARBA00023186"/>
    </source>
</evidence>
<evidence type="ECO:0000256" key="1">
    <source>
        <dbReference type="ARBA" id="ARBA00004459"/>
    </source>
</evidence>
<evidence type="ECO:0000256" key="5">
    <source>
        <dbReference type="ARBA" id="ARBA00022448"/>
    </source>
</evidence>
<protein>
    <recommendedName>
        <fullName evidence="4 13">Outer-membrane lipoprotein LolB</fullName>
    </recommendedName>
</protein>